<dbReference type="PANTHER" id="PTHR33657">
    <property type="entry name" value="DOMAIN PROTEIN, PUTATIVE (AFU_ORTHOLOGUE AFUA_5G00600)-RELATED"/>
    <property type="match status" value="1"/>
</dbReference>
<dbReference type="OrthoDB" id="89086at2759"/>
<dbReference type="Proteomes" id="UP000325902">
    <property type="component" value="Unassembled WGS sequence"/>
</dbReference>
<evidence type="ECO:0000313" key="4">
    <source>
        <dbReference type="EMBL" id="KAB2576540.1"/>
    </source>
</evidence>
<feature type="chain" id="PRO_5024885121" evidence="3">
    <location>
        <begin position="19"/>
        <end position="254"/>
    </location>
</feature>
<dbReference type="InterPro" id="IPR008701">
    <property type="entry name" value="NPP1"/>
</dbReference>
<evidence type="ECO:0000256" key="2">
    <source>
        <dbReference type="ARBA" id="ARBA00023026"/>
    </source>
</evidence>
<dbReference type="Pfam" id="PF05630">
    <property type="entry name" value="NPP1"/>
    <property type="match status" value="1"/>
</dbReference>
<sequence>MHYSNFIALLAAASSAVAAPLAAPEAAAESIQALDKRAPTVAHDSLWPMPEKVRGGVEGNAIRRYEPFLHIASGCQSYTAVNDKGQVSGGLDNTGSATGGCRDDRRGQTYARGAWHNGRYAIMYAWYFPKDQISDGGGNFGHRHDWENVVIWIDNPANANPRVFGAAASGHGSYKKTTNPQMRDGNRLQVEYMTNFPTNHELQFKTSPGRDFWMVDWSTLPKATTDALNEHKWGKANCPFNKDNFNNNLNKAWV</sequence>
<evidence type="ECO:0000256" key="3">
    <source>
        <dbReference type="SAM" id="SignalP"/>
    </source>
</evidence>
<feature type="signal peptide" evidence="3">
    <location>
        <begin position="1"/>
        <end position="18"/>
    </location>
</feature>
<evidence type="ECO:0000256" key="1">
    <source>
        <dbReference type="ARBA" id="ARBA00009520"/>
    </source>
</evidence>
<comment type="caution">
    <text evidence="4">The sequence shown here is derived from an EMBL/GenBank/DDBJ whole genome shotgun (WGS) entry which is preliminary data.</text>
</comment>
<dbReference type="PIRSF" id="PIRSF029958">
    <property type="entry name" value="Necrosis-inducing_protein"/>
    <property type="match status" value="1"/>
</dbReference>
<dbReference type="PANTHER" id="PTHR33657:SF8">
    <property type="entry name" value="DOMAIN PROTEIN, PUTATIVE (AFU_ORTHOLOGUE AFUA_5G00600)-RELATED"/>
    <property type="match status" value="1"/>
</dbReference>
<evidence type="ECO:0000313" key="5">
    <source>
        <dbReference type="Proteomes" id="UP000325902"/>
    </source>
</evidence>
<accession>A0A5N5DGB0</accession>
<keyword evidence="2" id="KW-0843">Virulence</keyword>
<protein>
    <submittedName>
        <fullName evidence="4">Uncharacterized protein</fullName>
    </submittedName>
</protein>
<dbReference type="AlphaFoldDB" id="A0A5N5DGB0"/>
<dbReference type="EMBL" id="VCHE01000023">
    <property type="protein sequence ID" value="KAB2576540.1"/>
    <property type="molecule type" value="Genomic_DNA"/>
</dbReference>
<comment type="similarity">
    <text evidence="1">Belongs to the Necrosis inducing protein (NPP1) family.</text>
</comment>
<reference evidence="4 5" key="1">
    <citation type="journal article" date="2019" name="Sci. Rep.">
        <title>A multi-omics analysis of the grapevine pathogen Lasiodiplodia theobromae reveals that temperature affects the expression of virulence- and pathogenicity-related genes.</title>
        <authorList>
            <person name="Felix C."/>
            <person name="Meneses R."/>
            <person name="Goncalves M.F.M."/>
            <person name="Tilleman L."/>
            <person name="Duarte A.S."/>
            <person name="Jorrin-Novo J.V."/>
            <person name="Van de Peer Y."/>
            <person name="Deforce D."/>
            <person name="Van Nieuwerburgh F."/>
            <person name="Esteves A.C."/>
            <person name="Alves A."/>
        </authorList>
    </citation>
    <scope>NUCLEOTIDE SEQUENCE [LARGE SCALE GENOMIC DNA]</scope>
    <source>
        <strain evidence="4 5">LA-SOL3</strain>
    </source>
</reference>
<gene>
    <name evidence="4" type="ORF">DBV05_g4888</name>
</gene>
<keyword evidence="3" id="KW-0732">Signal</keyword>
<keyword evidence="5" id="KW-1185">Reference proteome</keyword>
<name>A0A5N5DGB0_9PEZI</name>
<organism evidence="4 5">
    <name type="scientific">Lasiodiplodia theobromae</name>
    <dbReference type="NCBI Taxonomy" id="45133"/>
    <lineage>
        <taxon>Eukaryota</taxon>
        <taxon>Fungi</taxon>
        <taxon>Dikarya</taxon>
        <taxon>Ascomycota</taxon>
        <taxon>Pezizomycotina</taxon>
        <taxon>Dothideomycetes</taxon>
        <taxon>Dothideomycetes incertae sedis</taxon>
        <taxon>Botryosphaeriales</taxon>
        <taxon>Botryosphaeriaceae</taxon>
        <taxon>Lasiodiplodia</taxon>
    </lineage>
</organism>
<proteinExistence type="inferred from homology"/>